<dbReference type="AlphaFoldDB" id="A0A1M5TVP0"/>
<protein>
    <submittedName>
        <fullName evidence="1">Uncharacterized protein</fullName>
    </submittedName>
</protein>
<keyword evidence="2" id="KW-1185">Reference proteome</keyword>
<organism evidence="1 2">
    <name type="scientific">Sporobacter termitidis DSM 10068</name>
    <dbReference type="NCBI Taxonomy" id="1123282"/>
    <lineage>
        <taxon>Bacteria</taxon>
        <taxon>Bacillati</taxon>
        <taxon>Bacillota</taxon>
        <taxon>Clostridia</taxon>
        <taxon>Eubacteriales</taxon>
        <taxon>Oscillospiraceae</taxon>
        <taxon>Sporobacter</taxon>
    </lineage>
</organism>
<name>A0A1M5TVP0_9FIRM</name>
<reference evidence="1 2" key="1">
    <citation type="submission" date="2016-11" db="EMBL/GenBank/DDBJ databases">
        <authorList>
            <person name="Jaros S."/>
            <person name="Januszkiewicz K."/>
            <person name="Wedrychowicz H."/>
        </authorList>
    </citation>
    <scope>NUCLEOTIDE SEQUENCE [LARGE SCALE GENOMIC DNA]</scope>
    <source>
        <strain evidence="1 2">DSM 10068</strain>
    </source>
</reference>
<gene>
    <name evidence="1" type="ORF">SAMN02745823_00245</name>
</gene>
<dbReference type="EMBL" id="FQXV01000001">
    <property type="protein sequence ID" value="SHH54700.1"/>
    <property type="molecule type" value="Genomic_DNA"/>
</dbReference>
<dbReference type="OrthoDB" id="1933487at2"/>
<accession>A0A1M5TVP0</accession>
<proteinExistence type="predicted"/>
<dbReference type="Proteomes" id="UP000183995">
    <property type="component" value="Unassembled WGS sequence"/>
</dbReference>
<dbReference type="RefSeq" id="WP_084726151.1">
    <property type="nucleotide sequence ID" value="NZ_FQXV01000001.1"/>
</dbReference>
<evidence type="ECO:0000313" key="1">
    <source>
        <dbReference type="EMBL" id="SHH54700.1"/>
    </source>
</evidence>
<evidence type="ECO:0000313" key="2">
    <source>
        <dbReference type="Proteomes" id="UP000183995"/>
    </source>
</evidence>
<dbReference type="STRING" id="1123282.SAMN02745823_00245"/>
<sequence length="170" mass="17972">MTPTDKRSCGGCAGCGAQSRQACGRSGCCGGCSREIVISEPERDFLLLLAQIPFLPLARFIRKSAAPEGPDAVALAPVYINSAGDSMDAVQTTSLVLRALESKRLITLDYDKPLSNFDYSIYGESPLFKDFKAAGQDGNHRDGPPPGQSVLECGSIALTSLGQEALDSLE</sequence>